<dbReference type="AlphaFoldDB" id="A0A6J2JI41"/>
<keyword evidence="8" id="KW-1185">Reference proteome</keyword>
<dbReference type="InterPro" id="IPR015797">
    <property type="entry name" value="NUDIX_hydrolase-like_dom_sf"/>
</dbReference>
<dbReference type="GeneID" id="114242312"/>
<evidence type="ECO:0000256" key="2">
    <source>
        <dbReference type="ARBA" id="ARBA00001946"/>
    </source>
</evidence>
<dbReference type="InterPro" id="IPR045121">
    <property type="entry name" value="CoAse"/>
</dbReference>
<dbReference type="GO" id="GO:0046872">
    <property type="term" value="F:metal ion binding"/>
    <property type="evidence" value="ECO:0007669"/>
    <property type="project" value="UniProtKB-KW"/>
</dbReference>
<evidence type="ECO:0000256" key="1">
    <source>
        <dbReference type="ARBA" id="ARBA00001936"/>
    </source>
</evidence>
<dbReference type="SUPFAM" id="SSF55811">
    <property type="entry name" value="Nudix"/>
    <property type="match status" value="1"/>
</dbReference>
<name>A0A6J2JI41_BOMMA</name>
<evidence type="ECO:0000256" key="6">
    <source>
        <dbReference type="ARBA" id="ARBA00023211"/>
    </source>
</evidence>
<evidence type="ECO:0000256" key="4">
    <source>
        <dbReference type="ARBA" id="ARBA00022801"/>
    </source>
</evidence>
<reference evidence="9" key="1">
    <citation type="submission" date="2025-08" db="UniProtKB">
        <authorList>
            <consortium name="RefSeq"/>
        </authorList>
    </citation>
    <scope>IDENTIFICATION</scope>
    <source>
        <tissue evidence="9">Silk gland</tissue>
    </source>
</reference>
<sequence>MCAKSPFSVNSIFCLTSRERCLMNLKRAKVPKFGSTPTATAAVLVPLCRVAEVPSLLYTVRSSNLRTNSGQISFPGGKTDKNETPIETALRETDEEIGLSAKEIDVWGHGPAVPGRNNKIMITPVIGTIFNFKPESLNINVKEVAEVFTVPIEMLCDTKNQHYTQFKNGFILPVFLAGGYKIWGITAYLTHMFLSSLMTKDVYRNEWMKKKIKL</sequence>
<evidence type="ECO:0000313" key="9">
    <source>
        <dbReference type="RefSeq" id="XP_028029225.1"/>
    </source>
</evidence>
<keyword evidence="5" id="KW-0460">Magnesium</keyword>
<dbReference type="KEGG" id="bman:114242312"/>
<protein>
    <submittedName>
        <fullName evidence="9">Nucleoside diphosphate-linked moiety X motif 8-like</fullName>
    </submittedName>
</protein>
<dbReference type="PROSITE" id="PS00893">
    <property type="entry name" value="NUDIX_BOX"/>
    <property type="match status" value="1"/>
</dbReference>
<dbReference type="PANTHER" id="PTHR12992">
    <property type="entry name" value="NUDIX HYDROLASE"/>
    <property type="match status" value="1"/>
</dbReference>
<dbReference type="CDD" id="cd03426">
    <property type="entry name" value="NUDIX_CoAse_Nudt7"/>
    <property type="match status" value="1"/>
</dbReference>
<dbReference type="GO" id="GO:0010945">
    <property type="term" value="F:coenzyme A diphosphatase activity"/>
    <property type="evidence" value="ECO:0007669"/>
    <property type="project" value="InterPro"/>
</dbReference>
<gene>
    <name evidence="9" type="primary">LOC114242312</name>
</gene>
<evidence type="ECO:0000259" key="7">
    <source>
        <dbReference type="PROSITE" id="PS51462"/>
    </source>
</evidence>
<dbReference type="PANTHER" id="PTHR12992:SF11">
    <property type="entry name" value="MITOCHONDRIAL COENZYME A DIPHOSPHATASE NUDT8"/>
    <property type="match status" value="1"/>
</dbReference>
<evidence type="ECO:0000313" key="8">
    <source>
        <dbReference type="Proteomes" id="UP000504629"/>
    </source>
</evidence>
<dbReference type="Gene3D" id="3.90.79.10">
    <property type="entry name" value="Nucleoside Triphosphate Pyrophosphohydrolase"/>
    <property type="match status" value="1"/>
</dbReference>
<dbReference type="Proteomes" id="UP000504629">
    <property type="component" value="Unplaced"/>
</dbReference>
<organism evidence="8 9">
    <name type="scientific">Bombyx mandarina</name>
    <name type="common">Wild silk moth</name>
    <name type="synonym">Wild silkworm</name>
    <dbReference type="NCBI Taxonomy" id="7092"/>
    <lineage>
        <taxon>Eukaryota</taxon>
        <taxon>Metazoa</taxon>
        <taxon>Ecdysozoa</taxon>
        <taxon>Arthropoda</taxon>
        <taxon>Hexapoda</taxon>
        <taxon>Insecta</taxon>
        <taxon>Pterygota</taxon>
        <taxon>Neoptera</taxon>
        <taxon>Endopterygota</taxon>
        <taxon>Lepidoptera</taxon>
        <taxon>Glossata</taxon>
        <taxon>Ditrysia</taxon>
        <taxon>Bombycoidea</taxon>
        <taxon>Bombycidae</taxon>
        <taxon>Bombycinae</taxon>
        <taxon>Bombyx</taxon>
    </lineage>
</organism>
<feature type="domain" description="Nudix hydrolase" evidence="7">
    <location>
        <begin position="34"/>
        <end position="176"/>
    </location>
</feature>
<dbReference type="InterPro" id="IPR020084">
    <property type="entry name" value="NUDIX_hydrolase_CS"/>
</dbReference>
<evidence type="ECO:0000256" key="3">
    <source>
        <dbReference type="ARBA" id="ARBA00022723"/>
    </source>
</evidence>
<dbReference type="Pfam" id="PF00293">
    <property type="entry name" value="NUDIX"/>
    <property type="match status" value="1"/>
</dbReference>
<comment type="cofactor">
    <cofactor evidence="1">
        <name>Mn(2+)</name>
        <dbReference type="ChEBI" id="CHEBI:29035"/>
    </cofactor>
</comment>
<accession>A0A6J2JI41</accession>
<evidence type="ECO:0000256" key="5">
    <source>
        <dbReference type="ARBA" id="ARBA00022842"/>
    </source>
</evidence>
<keyword evidence="3" id="KW-0479">Metal-binding</keyword>
<comment type="cofactor">
    <cofactor evidence="2">
        <name>Mg(2+)</name>
        <dbReference type="ChEBI" id="CHEBI:18420"/>
    </cofactor>
</comment>
<dbReference type="RefSeq" id="XP_028029225.1">
    <property type="nucleotide sequence ID" value="XM_028173424.1"/>
</dbReference>
<dbReference type="PROSITE" id="PS51462">
    <property type="entry name" value="NUDIX"/>
    <property type="match status" value="1"/>
</dbReference>
<keyword evidence="4" id="KW-0378">Hydrolase</keyword>
<proteinExistence type="predicted"/>
<dbReference type="InterPro" id="IPR000086">
    <property type="entry name" value="NUDIX_hydrolase_dom"/>
</dbReference>
<dbReference type="OrthoDB" id="206213at2759"/>
<keyword evidence="6" id="KW-0464">Manganese</keyword>